<evidence type="ECO:0008006" key="4">
    <source>
        <dbReference type="Google" id="ProtNLM"/>
    </source>
</evidence>
<evidence type="ECO:0000313" key="2">
    <source>
        <dbReference type="EMBL" id="GGY84158.1"/>
    </source>
</evidence>
<organism evidence="2 3">
    <name type="scientific">Cellvibrio zantedeschiae</name>
    <dbReference type="NCBI Taxonomy" id="1237077"/>
    <lineage>
        <taxon>Bacteria</taxon>
        <taxon>Pseudomonadati</taxon>
        <taxon>Pseudomonadota</taxon>
        <taxon>Gammaproteobacteria</taxon>
        <taxon>Cellvibrionales</taxon>
        <taxon>Cellvibrionaceae</taxon>
        <taxon>Cellvibrio</taxon>
    </lineage>
</organism>
<proteinExistence type="predicted"/>
<feature type="compositionally biased region" description="Basic and acidic residues" evidence="1">
    <location>
        <begin position="36"/>
        <end position="50"/>
    </location>
</feature>
<gene>
    <name evidence="2" type="ORF">GCM10011613_31340</name>
</gene>
<evidence type="ECO:0000313" key="3">
    <source>
        <dbReference type="Proteomes" id="UP000619761"/>
    </source>
</evidence>
<name>A0ABQ3B8L1_9GAMM</name>
<evidence type="ECO:0000256" key="1">
    <source>
        <dbReference type="SAM" id="MobiDB-lite"/>
    </source>
</evidence>
<sequence length="50" mass="5830">MSEKKAVKVLLSQLEEALEERQSNDRRKQQTPVTESSDRRKQDRRTGSKA</sequence>
<protein>
    <recommendedName>
        <fullName evidence="4">IS66 family transposase</fullName>
    </recommendedName>
</protein>
<dbReference type="RefSeq" id="WP_189420315.1">
    <property type="nucleotide sequence ID" value="NZ_BMYZ01000003.1"/>
</dbReference>
<comment type="caution">
    <text evidence="2">The sequence shown here is derived from an EMBL/GenBank/DDBJ whole genome shotgun (WGS) entry which is preliminary data.</text>
</comment>
<keyword evidence="3" id="KW-1185">Reference proteome</keyword>
<feature type="compositionally biased region" description="Basic and acidic residues" evidence="1">
    <location>
        <begin position="19"/>
        <end position="28"/>
    </location>
</feature>
<dbReference type="Proteomes" id="UP000619761">
    <property type="component" value="Unassembled WGS sequence"/>
</dbReference>
<accession>A0ABQ3B8L1</accession>
<feature type="region of interest" description="Disordered" evidence="1">
    <location>
        <begin position="18"/>
        <end position="50"/>
    </location>
</feature>
<reference evidence="3" key="1">
    <citation type="journal article" date="2019" name="Int. J. Syst. Evol. Microbiol.">
        <title>The Global Catalogue of Microorganisms (GCM) 10K type strain sequencing project: providing services to taxonomists for standard genome sequencing and annotation.</title>
        <authorList>
            <consortium name="The Broad Institute Genomics Platform"/>
            <consortium name="The Broad Institute Genome Sequencing Center for Infectious Disease"/>
            <person name="Wu L."/>
            <person name="Ma J."/>
        </authorList>
    </citation>
    <scope>NUCLEOTIDE SEQUENCE [LARGE SCALE GENOMIC DNA]</scope>
    <source>
        <strain evidence="3">KCTC 32239</strain>
    </source>
</reference>
<dbReference type="EMBL" id="BMYZ01000003">
    <property type="protein sequence ID" value="GGY84158.1"/>
    <property type="molecule type" value="Genomic_DNA"/>
</dbReference>